<comment type="caution">
    <text evidence="1">The sequence shown here is derived from an EMBL/GenBank/DDBJ whole genome shotgun (WGS) entry which is preliminary data.</text>
</comment>
<protein>
    <recommendedName>
        <fullName evidence="3">Lipoprotein</fullName>
    </recommendedName>
</protein>
<evidence type="ECO:0000313" key="2">
    <source>
        <dbReference type="Proteomes" id="UP000198336"/>
    </source>
</evidence>
<gene>
    <name evidence="1" type="ORF">B0A75_07195</name>
</gene>
<accession>A0A226I3T8</accession>
<reference evidence="1 2" key="1">
    <citation type="submission" date="2016-11" db="EMBL/GenBank/DDBJ databases">
        <title>Whole genomes of Flavobacteriaceae.</title>
        <authorList>
            <person name="Stine C."/>
            <person name="Li C."/>
            <person name="Tadesse D."/>
        </authorList>
    </citation>
    <scope>NUCLEOTIDE SEQUENCE [LARGE SCALE GENOMIC DNA]</scope>
    <source>
        <strain evidence="1 2">CCUG 59446</strain>
    </source>
</reference>
<organism evidence="1 2">
    <name type="scientific">Flavobacterium oncorhynchi</name>
    <dbReference type="NCBI Taxonomy" id="728056"/>
    <lineage>
        <taxon>Bacteria</taxon>
        <taxon>Pseudomonadati</taxon>
        <taxon>Bacteroidota</taxon>
        <taxon>Flavobacteriia</taxon>
        <taxon>Flavobacteriales</taxon>
        <taxon>Flavobacteriaceae</taxon>
        <taxon>Flavobacterium</taxon>
    </lineage>
</organism>
<dbReference type="PROSITE" id="PS51257">
    <property type="entry name" value="PROKAR_LIPOPROTEIN"/>
    <property type="match status" value="1"/>
</dbReference>
<dbReference type="RefSeq" id="WP_089053616.1">
    <property type="nucleotide sequence ID" value="NZ_MUHA01000007.1"/>
</dbReference>
<evidence type="ECO:0008006" key="3">
    <source>
        <dbReference type="Google" id="ProtNLM"/>
    </source>
</evidence>
<dbReference type="Proteomes" id="UP000198336">
    <property type="component" value="Unassembled WGS sequence"/>
</dbReference>
<keyword evidence="2" id="KW-1185">Reference proteome</keyword>
<dbReference type="AlphaFoldDB" id="A0A226I3T8"/>
<name>A0A226I3T8_9FLAO</name>
<dbReference type="EMBL" id="MUHA01000007">
    <property type="protein sequence ID" value="OXB01344.1"/>
    <property type="molecule type" value="Genomic_DNA"/>
</dbReference>
<sequence>MKKIISLLMLICFLISCEQKEPNFSKEMIQKLVFKDDGLPPYYLRLDLYILTNNNEIHQTNNNELMFFYKKYYSKDFKSFNQFLDSSLNTNFVFDKKLFKNKSYYLESFKLNSKIKNEYNSLEFHDFLKKYSKSSHRKDRLELKKSNLTSIEYSTVKYLLYINKYDISSDCYLGIDYIRKREDSFK</sequence>
<evidence type="ECO:0000313" key="1">
    <source>
        <dbReference type="EMBL" id="OXB01344.1"/>
    </source>
</evidence>
<proteinExistence type="predicted"/>